<dbReference type="RefSeq" id="XP_022236115.1">
    <property type="nucleotide sequence ID" value="XM_022380407.1"/>
</dbReference>
<organism evidence="2 3">
    <name type="scientific">Limulus polyphemus</name>
    <name type="common">Atlantic horseshoe crab</name>
    <dbReference type="NCBI Taxonomy" id="6850"/>
    <lineage>
        <taxon>Eukaryota</taxon>
        <taxon>Metazoa</taxon>
        <taxon>Ecdysozoa</taxon>
        <taxon>Arthropoda</taxon>
        <taxon>Chelicerata</taxon>
        <taxon>Merostomata</taxon>
        <taxon>Xiphosura</taxon>
        <taxon>Limulidae</taxon>
        <taxon>Limulus</taxon>
    </lineage>
</organism>
<name>A0ABM1RXL0_LIMPO</name>
<evidence type="ECO:0000313" key="2">
    <source>
        <dbReference type="Proteomes" id="UP000694941"/>
    </source>
</evidence>
<proteinExistence type="predicted"/>
<keyword evidence="2" id="KW-1185">Reference proteome</keyword>
<evidence type="ECO:0000256" key="1">
    <source>
        <dbReference type="SAM" id="MobiDB-lite"/>
    </source>
</evidence>
<feature type="compositionally biased region" description="Basic and acidic residues" evidence="1">
    <location>
        <begin position="87"/>
        <end position="103"/>
    </location>
</feature>
<protein>
    <submittedName>
        <fullName evidence="3">Uncharacterized protein LOC111083742</fullName>
    </submittedName>
</protein>
<evidence type="ECO:0000313" key="3">
    <source>
        <dbReference type="RefSeq" id="XP_022236115.1"/>
    </source>
</evidence>
<feature type="region of interest" description="Disordered" evidence="1">
    <location>
        <begin position="84"/>
        <end position="103"/>
    </location>
</feature>
<gene>
    <name evidence="3" type="primary">LOC111083742</name>
</gene>
<accession>A0ABM1RXL0</accession>
<reference evidence="3" key="1">
    <citation type="submission" date="2025-08" db="UniProtKB">
        <authorList>
            <consortium name="RefSeq"/>
        </authorList>
    </citation>
    <scope>IDENTIFICATION</scope>
    <source>
        <tissue evidence="3">Muscle</tissue>
    </source>
</reference>
<dbReference type="GeneID" id="111083742"/>
<dbReference type="Proteomes" id="UP000694941">
    <property type="component" value="Unplaced"/>
</dbReference>
<sequence>MFRYIRALIGWKKHQEGVEDLLDGVENTSHGFEMDEKIPLTCSDTGRTSYETITTTENAIIYCCHGNPPENCCDDKIMLSSSGLPNGRERRISTTSEGHCHPEREEGIDKHARIRLLIVSALCLVFMVGECVDRNNTRREE</sequence>